<gene>
    <name evidence="1" type="ORF">LN736_01960</name>
</gene>
<evidence type="ECO:0000313" key="2">
    <source>
        <dbReference type="Proteomes" id="UP001165422"/>
    </source>
</evidence>
<name>A0ABS8N385_9CLOT</name>
<protein>
    <submittedName>
        <fullName evidence="1">Uncharacterized protein</fullName>
    </submittedName>
</protein>
<dbReference type="EMBL" id="JAJJPB010000001">
    <property type="protein sequence ID" value="MCC9293639.1"/>
    <property type="molecule type" value="Genomic_DNA"/>
</dbReference>
<dbReference type="Proteomes" id="UP001165422">
    <property type="component" value="Unassembled WGS sequence"/>
</dbReference>
<dbReference type="RefSeq" id="WP_150357892.1">
    <property type="nucleotide sequence ID" value="NZ_JAJJPB010000001.1"/>
</dbReference>
<comment type="caution">
    <text evidence="1">The sequence shown here is derived from an EMBL/GenBank/DDBJ whole genome shotgun (WGS) entry which is preliminary data.</text>
</comment>
<organism evidence="1 2">
    <name type="scientific">Clostridium aromativorans</name>
    <dbReference type="NCBI Taxonomy" id="2836848"/>
    <lineage>
        <taxon>Bacteria</taxon>
        <taxon>Bacillati</taxon>
        <taxon>Bacillota</taxon>
        <taxon>Clostridia</taxon>
        <taxon>Eubacteriales</taxon>
        <taxon>Clostridiaceae</taxon>
        <taxon>Clostridium</taxon>
    </lineage>
</organism>
<reference evidence="1" key="1">
    <citation type="submission" date="2021-11" db="EMBL/GenBank/DDBJ databases">
        <authorList>
            <person name="Qingchun L."/>
            <person name="Dong Z."/>
            <person name="Zongwei Q."/>
            <person name="Jia Z."/>
            <person name="Duotao L."/>
        </authorList>
    </citation>
    <scope>NUCLEOTIDE SEQUENCE</scope>
    <source>
        <strain evidence="1">WLY-B-L2</strain>
    </source>
</reference>
<keyword evidence="2" id="KW-1185">Reference proteome</keyword>
<proteinExistence type="predicted"/>
<evidence type="ECO:0000313" key="1">
    <source>
        <dbReference type="EMBL" id="MCC9293639.1"/>
    </source>
</evidence>
<accession>A0ABS8N385</accession>
<sequence length="85" mass="9878">MENNADISANAILINDSLNRAEAVLQDLLIFSLEEIKNNPSSEEKILSLWSESITDLGNFFFQECQKVNNKRLYKHVMRSLMFKR</sequence>